<feature type="compositionally biased region" description="Polar residues" evidence="8">
    <location>
        <begin position="93"/>
        <end position="103"/>
    </location>
</feature>
<dbReference type="KEGG" id="mis:MICPUN_56091"/>
<keyword evidence="3" id="KW-0813">Transport</keyword>
<dbReference type="CDD" id="cd01116">
    <property type="entry name" value="P_permease"/>
    <property type="match status" value="1"/>
</dbReference>
<dbReference type="OMA" id="LARCGII"/>
<accession>C1DY21</accession>
<feature type="compositionally biased region" description="Acidic residues" evidence="8">
    <location>
        <begin position="18"/>
        <end position="31"/>
    </location>
</feature>
<feature type="region of interest" description="Disordered" evidence="8">
    <location>
        <begin position="1"/>
        <end position="47"/>
    </location>
</feature>
<dbReference type="GeneID" id="8240807"/>
<keyword evidence="4" id="KW-1003">Cell membrane</keyword>
<feature type="region of interest" description="Disordered" evidence="8">
    <location>
        <begin position="70"/>
        <end position="106"/>
    </location>
</feature>
<protein>
    <submittedName>
        <fullName evidence="11">Arsenite-antimonite efflux family</fullName>
    </submittedName>
</protein>
<dbReference type="PANTHER" id="PTHR43568">
    <property type="entry name" value="P PROTEIN"/>
    <property type="match status" value="1"/>
</dbReference>
<evidence type="ECO:0000256" key="1">
    <source>
        <dbReference type="ARBA" id="ARBA00004651"/>
    </source>
</evidence>
<feature type="transmembrane region" description="Helical" evidence="9">
    <location>
        <begin position="652"/>
        <end position="670"/>
    </location>
</feature>
<feature type="domain" description="Citrate transporter-like" evidence="10">
    <location>
        <begin position="572"/>
        <end position="934"/>
    </location>
</feature>
<evidence type="ECO:0000313" key="11">
    <source>
        <dbReference type="EMBL" id="ACO60870.1"/>
    </source>
</evidence>
<dbReference type="GO" id="GO:0005886">
    <property type="term" value="C:plasma membrane"/>
    <property type="evidence" value="ECO:0007669"/>
    <property type="project" value="UniProtKB-SubCell"/>
</dbReference>
<feature type="region of interest" description="Disordered" evidence="8">
    <location>
        <begin position="140"/>
        <end position="178"/>
    </location>
</feature>
<evidence type="ECO:0000256" key="6">
    <source>
        <dbReference type="ARBA" id="ARBA00022989"/>
    </source>
</evidence>
<dbReference type="Pfam" id="PF03600">
    <property type="entry name" value="CitMHS"/>
    <property type="match status" value="1"/>
</dbReference>
<gene>
    <name evidence="11" type="primary">ARSB</name>
    <name evidence="11" type="ORF">MICPUN_56091</name>
</gene>
<organism evidence="11 12">
    <name type="scientific">Micromonas commoda (strain RCC299 / NOUM17 / CCMP2709)</name>
    <name type="common">Picoplanktonic green alga</name>
    <dbReference type="NCBI Taxonomy" id="296587"/>
    <lineage>
        <taxon>Eukaryota</taxon>
        <taxon>Viridiplantae</taxon>
        <taxon>Chlorophyta</taxon>
        <taxon>Mamiellophyceae</taxon>
        <taxon>Mamiellales</taxon>
        <taxon>Mamiellaceae</taxon>
        <taxon>Micromonas</taxon>
    </lineage>
</organism>
<feature type="transmembrane region" description="Helical" evidence="9">
    <location>
        <begin position="619"/>
        <end position="640"/>
    </location>
</feature>
<comment type="similarity">
    <text evidence="2">Belongs to the CitM (TC 2.A.11) transporter family.</text>
</comment>
<dbReference type="EMBL" id="CP001323">
    <property type="protein sequence ID" value="ACO60870.1"/>
    <property type="molecule type" value="Genomic_DNA"/>
</dbReference>
<dbReference type="eggNOG" id="KOG2639">
    <property type="taxonomic scope" value="Eukaryota"/>
</dbReference>
<dbReference type="InterPro" id="IPR000802">
    <property type="entry name" value="Arsenical_pump_ArsB"/>
</dbReference>
<feature type="compositionally biased region" description="Basic and acidic residues" evidence="8">
    <location>
        <begin position="1"/>
        <end position="17"/>
    </location>
</feature>
<dbReference type="PANTHER" id="PTHR43568:SF1">
    <property type="entry name" value="P PROTEIN"/>
    <property type="match status" value="1"/>
</dbReference>
<feature type="transmembrane region" description="Helical" evidence="9">
    <location>
        <begin position="559"/>
        <end position="576"/>
    </location>
</feature>
<keyword evidence="7 9" id="KW-0472">Membrane</keyword>
<feature type="transmembrane region" description="Helical" evidence="9">
    <location>
        <begin position="583"/>
        <end position="599"/>
    </location>
</feature>
<feature type="compositionally biased region" description="Low complexity" evidence="8">
    <location>
        <begin position="78"/>
        <end position="92"/>
    </location>
</feature>
<evidence type="ECO:0000256" key="9">
    <source>
        <dbReference type="SAM" id="Phobius"/>
    </source>
</evidence>
<keyword evidence="5 9" id="KW-0812">Transmembrane</keyword>
<evidence type="ECO:0000256" key="5">
    <source>
        <dbReference type="ARBA" id="ARBA00022692"/>
    </source>
</evidence>
<feature type="region of interest" description="Disordered" evidence="8">
    <location>
        <begin position="220"/>
        <end position="252"/>
    </location>
</feature>
<dbReference type="InterPro" id="IPR004680">
    <property type="entry name" value="Cit_transptr-like_dom"/>
</dbReference>
<feature type="transmembrane region" description="Helical" evidence="9">
    <location>
        <begin position="877"/>
        <end position="899"/>
    </location>
</feature>
<feature type="transmembrane region" description="Helical" evidence="9">
    <location>
        <begin position="785"/>
        <end position="805"/>
    </location>
</feature>
<dbReference type="RefSeq" id="XP_002499612.1">
    <property type="nucleotide sequence ID" value="XM_002499566.1"/>
</dbReference>
<sequence length="996" mass="107349">MGERRSLDGGSRRRTENGADDAEDLPPEEQYEPEHGHTLSAMQGRGMRRELSRHTFFGVEGFEGEPVVTADETMSAGSPTLSPLSTPSHTLTGAESSTLSQEVEASKPKVITAADRRPSMPASAGHARLDDLFPVPEKKPAVAAQQRTSNGSDASEEEVTLSFADVDGKGTSDDKKQGKSALERLMDAEARARSNGGGVGRSVNARASIDVVNRSGGSFGFGSARFKPSNGESSKPKPRKSAGAGAGGETSSFDRREALRAVARDVESLMLISEALSAKDMPVLSRRLRHGLTRIQDNARVGYKDEGLHARKVAASHRVNRWELFKEAAHEMTLDKEGRRRMSMAGQGILGSIPSKVLEELDSSVHGGGHGGRGGGEALTLKQHVVRASIVGFSLLILCCIPHIVHQYAPDAGIQATTGSFTLGADPVLMPLSHKHNGLYEITVGAGVCEHQTPAADSAHTNNTYYQAKIELVQDGEVLRYDKLKLHDLGTAAAAGRRRGLLGVGGGGGPVGADVYDHFYFDVRPNQAGSYVNVRASSDCPVPVGLSIEAITTGPIGSVQHWIALALLIAVFALIITEVVHRTLIAFMGAASVLFILALEHRLPSVYTIMGWMDHSTLALLWGMMVIVALLARSGIFEFCSVRLIEFSKGDMWRLTLLLMLFDCILSAFLDNVSTMLLMGPVIISLCKAIDMDPRPMLIPMALFGNIGGTSTMIGDPPNLIIGNAFKEEIGFVDFMKVLAPGVILVLFPTLFFLKRYYGKEVYDRKIDVDMQMLRDKYPIRDHALLARCGIILGFVLMLFFLHPVVHFEPAYAALFGAIAILLMGSTEDFEHAIEKVEWDSLLFFAGLFVFTEGIAELGLLRIIADQLSSVIEKVPVGQRAIVSSALIQVVAAVASAFVDNIPFTTTMIPVIRRMATNVEGLEIQPLAWALCFGADMGGMGTIIGASANVVMAGIAAEAGYPVSFMSFFRIGWPMMCIAICVTVPYLCLMIQVGYV</sequence>
<feature type="transmembrane region" description="Helical" evidence="9">
    <location>
        <begin position="971"/>
        <end position="995"/>
    </location>
</feature>
<evidence type="ECO:0000256" key="7">
    <source>
        <dbReference type="ARBA" id="ARBA00023136"/>
    </source>
</evidence>
<dbReference type="InterPro" id="IPR051475">
    <property type="entry name" value="Diverse_Ion_Transporter"/>
</dbReference>
<evidence type="ECO:0000256" key="4">
    <source>
        <dbReference type="ARBA" id="ARBA00022475"/>
    </source>
</evidence>
<dbReference type="InParanoid" id="C1DY21"/>
<name>C1DY21_MICCC</name>
<evidence type="ECO:0000259" key="10">
    <source>
        <dbReference type="Pfam" id="PF03600"/>
    </source>
</evidence>
<evidence type="ECO:0000256" key="8">
    <source>
        <dbReference type="SAM" id="MobiDB-lite"/>
    </source>
</evidence>
<keyword evidence="6 9" id="KW-1133">Transmembrane helix</keyword>
<dbReference type="Proteomes" id="UP000002009">
    <property type="component" value="Chromosome 2"/>
</dbReference>
<evidence type="ECO:0000256" key="2">
    <source>
        <dbReference type="ARBA" id="ARBA00009843"/>
    </source>
</evidence>
<reference evidence="11 12" key="1">
    <citation type="journal article" date="2009" name="Science">
        <title>Green evolution and dynamic adaptations revealed by genomes of the marine picoeukaryotes Micromonas.</title>
        <authorList>
            <person name="Worden A.Z."/>
            <person name="Lee J.H."/>
            <person name="Mock T."/>
            <person name="Rouze P."/>
            <person name="Simmons M.P."/>
            <person name="Aerts A.L."/>
            <person name="Allen A.E."/>
            <person name="Cuvelier M.L."/>
            <person name="Derelle E."/>
            <person name="Everett M.V."/>
            <person name="Foulon E."/>
            <person name="Grimwood J."/>
            <person name="Gundlach H."/>
            <person name="Henrissat B."/>
            <person name="Napoli C."/>
            <person name="McDonald S.M."/>
            <person name="Parker M.S."/>
            <person name="Rombauts S."/>
            <person name="Salamov A."/>
            <person name="Von Dassow P."/>
            <person name="Badger J.H."/>
            <person name="Coutinho P.M."/>
            <person name="Demir E."/>
            <person name="Dubchak I."/>
            <person name="Gentemann C."/>
            <person name="Eikrem W."/>
            <person name="Gready J.E."/>
            <person name="John U."/>
            <person name="Lanier W."/>
            <person name="Lindquist E.A."/>
            <person name="Lucas S."/>
            <person name="Mayer K.F."/>
            <person name="Moreau H."/>
            <person name="Not F."/>
            <person name="Otillar R."/>
            <person name="Panaud O."/>
            <person name="Pangilinan J."/>
            <person name="Paulsen I."/>
            <person name="Piegu B."/>
            <person name="Poliakov A."/>
            <person name="Robbens S."/>
            <person name="Schmutz J."/>
            <person name="Toulza E."/>
            <person name="Wyss T."/>
            <person name="Zelensky A."/>
            <person name="Zhou K."/>
            <person name="Armbrust E.V."/>
            <person name="Bhattacharya D."/>
            <person name="Goodenough U.W."/>
            <person name="Van de Peer Y."/>
            <person name="Grigoriev I.V."/>
        </authorList>
    </citation>
    <scope>NUCLEOTIDE SEQUENCE [LARGE SCALE GENOMIC DNA]</scope>
    <source>
        <strain evidence="12">RCC299 / NOUM17</strain>
    </source>
</reference>
<evidence type="ECO:0000256" key="3">
    <source>
        <dbReference type="ARBA" id="ARBA00022448"/>
    </source>
</evidence>
<dbReference type="PRINTS" id="PR00758">
    <property type="entry name" value="ARSENICPUMP"/>
</dbReference>
<dbReference type="AlphaFoldDB" id="C1DY21"/>
<feature type="transmembrane region" description="Helical" evidence="9">
    <location>
        <begin position="738"/>
        <end position="758"/>
    </location>
</feature>
<feature type="transmembrane region" description="Helical" evidence="9">
    <location>
        <begin position="842"/>
        <end position="865"/>
    </location>
</feature>
<proteinExistence type="inferred from homology"/>
<evidence type="ECO:0000313" key="12">
    <source>
        <dbReference type="Proteomes" id="UP000002009"/>
    </source>
</evidence>
<keyword evidence="12" id="KW-1185">Reference proteome</keyword>
<feature type="compositionally biased region" description="Basic and acidic residues" evidence="8">
    <location>
        <begin position="166"/>
        <end position="178"/>
    </location>
</feature>
<comment type="subcellular location">
    <subcellularLocation>
        <location evidence="1">Cell membrane</location>
        <topology evidence="1">Multi-pass membrane protein</topology>
    </subcellularLocation>
</comment>
<dbReference type="GO" id="GO:0015105">
    <property type="term" value="F:arsenite transmembrane transporter activity"/>
    <property type="evidence" value="ECO:0007669"/>
    <property type="project" value="InterPro"/>
</dbReference>
<dbReference type="OrthoDB" id="442352at2759"/>